<keyword evidence="1" id="KW-1133">Transmembrane helix</keyword>
<sequence length="181" mass="20818">MIKIKSILILTIALFLIILCYVFIMFNNVSKIESNCLANDFDSVFEKENSIELGKVYDFSEILNCKSWDEVIIVSGERVSRTAIFLKEGIALPKIDYYFSYPNGSLVLYLIKDEKLISGPLSYWQSGFIYLEGLNSFDYVHLEKEEAIFKCVRLETIGSDKEILTFELIDKPDPSLGYSMR</sequence>
<evidence type="ECO:0000313" key="2">
    <source>
        <dbReference type="EMBL" id="TSE03259.1"/>
    </source>
</evidence>
<protein>
    <submittedName>
        <fullName evidence="2">Uncharacterized protein</fullName>
    </submittedName>
</protein>
<dbReference type="OrthoDB" id="1441958at2"/>
<evidence type="ECO:0000256" key="1">
    <source>
        <dbReference type="SAM" id="Phobius"/>
    </source>
</evidence>
<accession>A0A554VAR7</accession>
<dbReference type="EMBL" id="VLNR01000119">
    <property type="protein sequence ID" value="TSE03259.1"/>
    <property type="molecule type" value="Genomic_DNA"/>
</dbReference>
<keyword evidence="1" id="KW-0812">Transmembrane</keyword>
<name>A0A554VAR7_9FLAO</name>
<organism evidence="2 3">
    <name type="scientific">Aquimarina algiphila</name>
    <dbReference type="NCBI Taxonomy" id="2047982"/>
    <lineage>
        <taxon>Bacteria</taxon>
        <taxon>Pseudomonadati</taxon>
        <taxon>Bacteroidota</taxon>
        <taxon>Flavobacteriia</taxon>
        <taxon>Flavobacteriales</taxon>
        <taxon>Flavobacteriaceae</taxon>
        <taxon>Aquimarina</taxon>
    </lineage>
</organism>
<evidence type="ECO:0000313" key="3">
    <source>
        <dbReference type="Proteomes" id="UP000318833"/>
    </source>
</evidence>
<proteinExistence type="predicted"/>
<gene>
    <name evidence="2" type="ORF">FOF46_29690</name>
</gene>
<keyword evidence="1" id="KW-0472">Membrane</keyword>
<feature type="transmembrane region" description="Helical" evidence="1">
    <location>
        <begin position="7"/>
        <end position="26"/>
    </location>
</feature>
<comment type="caution">
    <text evidence="2">The sequence shown here is derived from an EMBL/GenBank/DDBJ whole genome shotgun (WGS) entry which is preliminary data.</text>
</comment>
<keyword evidence="3" id="KW-1185">Reference proteome</keyword>
<dbReference type="AlphaFoldDB" id="A0A554VAR7"/>
<reference evidence="2 3" key="1">
    <citation type="submission" date="2019-07" db="EMBL/GenBank/DDBJ databases">
        <title>The draft genome sequence of Aquimarina algiphila M91.</title>
        <authorList>
            <person name="Meng X."/>
        </authorList>
    </citation>
    <scope>NUCLEOTIDE SEQUENCE [LARGE SCALE GENOMIC DNA]</scope>
    <source>
        <strain evidence="2 3">M91</strain>
    </source>
</reference>
<dbReference type="RefSeq" id="WP_143919063.1">
    <property type="nucleotide sequence ID" value="NZ_CANMIK010000114.1"/>
</dbReference>
<dbReference type="Proteomes" id="UP000318833">
    <property type="component" value="Unassembled WGS sequence"/>
</dbReference>